<dbReference type="GO" id="GO:0016020">
    <property type="term" value="C:membrane"/>
    <property type="evidence" value="ECO:0007669"/>
    <property type="project" value="InterPro"/>
</dbReference>
<dbReference type="Gene3D" id="2.70.170.10">
    <property type="entry name" value="Neurotransmitter-gated ion-channel ligand-binding domain"/>
    <property type="match status" value="1"/>
</dbReference>
<organism evidence="3 4">
    <name type="scientific">Folsomia candida</name>
    <name type="common">Springtail</name>
    <dbReference type="NCBI Taxonomy" id="158441"/>
    <lineage>
        <taxon>Eukaryota</taxon>
        <taxon>Metazoa</taxon>
        <taxon>Ecdysozoa</taxon>
        <taxon>Arthropoda</taxon>
        <taxon>Hexapoda</taxon>
        <taxon>Collembola</taxon>
        <taxon>Entomobryomorpha</taxon>
        <taxon>Isotomoidea</taxon>
        <taxon>Isotomidae</taxon>
        <taxon>Proisotominae</taxon>
        <taxon>Folsomia</taxon>
    </lineage>
</organism>
<dbReference type="PANTHER" id="PTHR18945">
    <property type="entry name" value="NEUROTRANSMITTER GATED ION CHANNEL"/>
    <property type="match status" value="1"/>
</dbReference>
<evidence type="ECO:0000313" key="3">
    <source>
        <dbReference type="EMBL" id="OXA62527.1"/>
    </source>
</evidence>
<protein>
    <submittedName>
        <fullName evidence="3">Acetylcholine receptor subunit alpha-like 1</fullName>
    </submittedName>
</protein>
<gene>
    <name evidence="3" type="ORF">Fcan01_01431</name>
</gene>
<dbReference type="STRING" id="158441.A0A226EZE6"/>
<feature type="chain" id="PRO_5012240295" evidence="1">
    <location>
        <begin position="40"/>
        <end position="258"/>
    </location>
</feature>
<comment type="caution">
    <text evidence="3">The sequence shown here is derived from an EMBL/GenBank/DDBJ whole genome shotgun (WGS) entry which is preliminary data.</text>
</comment>
<feature type="signal peptide" evidence="1">
    <location>
        <begin position="1"/>
        <end position="39"/>
    </location>
</feature>
<dbReference type="OMA" id="GTHENND"/>
<dbReference type="SUPFAM" id="SSF63712">
    <property type="entry name" value="Nicotinic receptor ligand binding domain-like"/>
    <property type="match status" value="1"/>
</dbReference>
<proteinExistence type="predicted"/>
<sequence length="258" mass="29554">SSATWITLSQKSKSRRRLTIRIKMRQFVLLLVVVAAVLGQETEKIDSSDSTISTDRDRLLENLFAKYNKRNYPDKSTVQFGLNLVTVDQDREKDLLNSDVWLKISWTDNRLTWDPADYGGLQNMRITPDQLWLPDTTLFNGPAMQCTPTNAILYPNGKVLWVPPCKLTSYCNFTKDATAEQECVVNFGSWTFDGLTMGLEFFEKENKADISYFQGQRYKVTKNEAIREEKFYPCCVEPYLNLKFTLGLAPTTKKGIAP</sequence>
<dbReference type="InterPro" id="IPR036734">
    <property type="entry name" value="Neur_chan_lig-bd_sf"/>
</dbReference>
<keyword evidence="1" id="KW-0732">Signal</keyword>
<dbReference type="OrthoDB" id="410315at2759"/>
<evidence type="ECO:0000313" key="4">
    <source>
        <dbReference type="Proteomes" id="UP000198287"/>
    </source>
</evidence>
<reference evidence="3 4" key="1">
    <citation type="submission" date="2015-12" db="EMBL/GenBank/DDBJ databases">
        <title>The genome of Folsomia candida.</title>
        <authorList>
            <person name="Faddeeva A."/>
            <person name="Derks M.F."/>
            <person name="Anvar Y."/>
            <person name="Smit S."/>
            <person name="Van Straalen N."/>
            <person name="Roelofs D."/>
        </authorList>
    </citation>
    <scope>NUCLEOTIDE SEQUENCE [LARGE SCALE GENOMIC DNA]</scope>
    <source>
        <strain evidence="3 4">VU population</strain>
        <tissue evidence="3">Whole body</tissue>
    </source>
</reference>
<feature type="domain" description="Neurotransmitter-gated ion-channel ligand-binding" evidence="2">
    <location>
        <begin position="57"/>
        <end position="247"/>
    </location>
</feature>
<name>A0A226EZE6_FOLCA</name>
<dbReference type="InterPro" id="IPR006202">
    <property type="entry name" value="Neur_chan_lig-bd"/>
</dbReference>
<dbReference type="EMBL" id="LNIX01000001">
    <property type="protein sequence ID" value="OXA62527.1"/>
    <property type="molecule type" value="Genomic_DNA"/>
</dbReference>
<evidence type="ECO:0000259" key="2">
    <source>
        <dbReference type="Pfam" id="PF02931"/>
    </source>
</evidence>
<evidence type="ECO:0000256" key="1">
    <source>
        <dbReference type="SAM" id="SignalP"/>
    </source>
</evidence>
<dbReference type="GO" id="GO:0004888">
    <property type="term" value="F:transmembrane signaling receptor activity"/>
    <property type="evidence" value="ECO:0007669"/>
    <property type="project" value="InterPro"/>
</dbReference>
<keyword evidence="3" id="KW-0675">Receptor</keyword>
<dbReference type="GO" id="GO:0005230">
    <property type="term" value="F:extracellular ligand-gated monoatomic ion channel activity"/>
    <property type="evidence" value="ECO:0007669"/>
    <property type="project" value="InterPro"/>
</dbReference>
<dbReference type="InterPro" id="IPR006201">
    <property type="entry name" value="Neur_channel"/>
</dbReference>
<dbReference type="Pfam" id="PF02931">
    <property type="entry name" value="Neur_chan_LBD"/>
    <property type="match status" value="1"/>
</dbReference>
<dbReference type="AlphaFoldDB" id="A0A226EZE6"/>
<accession>A0A226EZE6</accession>
<keyword evidence="4" id="KW-1185">Reference proteome</keyword>
<feature type="non-terminal residue" evidence="3">
    <location>
        <position position="1"/>
    </location>
</feature>
<dbReference type="Proteomes" id="UP000198287">
    <property type="component" value="Unassembled WGS sequence"/>
</dbReference>